<keyword evidence="1" id="KW-1133">Transmembrane helix</keyword>
<dbReference type="InterPro" id="IPR055831">
    <property type="entry name" value="DUF7408"/>
</dbReference>
<dbReference type="RefSeq" id="WP_317625595.1">
    <property type="nucleotide sequence ID" value="NZ_JANFFA010000002.1"/>
</dbReference>
<evidence type="ECO:0000313" key="3">
    <source>
        <dbReference type="EMBL" id="MDQ2093970.1"/>
    </source>
</evidence>
<name>A0AAJ1U5G3_9RHOB</name>
<dbReference type="AlphaFoldDB" id="A0AAJ1U5G3"/>
<evidence type="ECO:0000259" key="2">
    <source>
        <dbReference type="Pfam" id="PF24157"/>
    </source>
</evidence>
<comment type="caution">
    <text evidence="3">The sequence shown here is derived from an EMBL/GenBank/DDBJ whole genome shotgun (WGS) entry which is preliminary data.</text>
</comment>
<reference evidence="3" key="2">
    <citation type="submission" date="2023-04" db="EMBL/GenBank/DDBJ databases">
        <title>'Rhodoalgimonas zhirmunskyi' gen. nov., isolated from a red alga.</title>
        <authorList>
            <person name="Nedashkovskaya O.I."/>
            <person name="Otstavnykh N.Y."/>
            <person name="Bystritskaya E.P."/>
            <person name="Balabanova L.A."/>
            <person name="Isaeva M.P."/>
        </authorList>
    </citation>
    <scope>NUCLEOTIDE SEQUENCE</scope>
    <source>
        <strain evidence="3">10Alg 79</strain>
    </source>
</reference>
<dbReference type="PANTHER" id="PTHR37947:SF1">
    <property type="entry name" value="BLL2462 PROTEIN"/>
    <property type="match status" value="1"/>
</dbReference>
<organism evidence="3 4">
    <name type="scientific">Rhodalgimonas zhirmunskyi</name>
    <dbReference type="NCBI Taxonomy" id="2964767"/>
    <lineage>
        <taxon>Bacteria</taxon>
        <taxon>Pseudomonadati</taxon>
        <taxon>Pseudomonadota</taxon>
        <taxon>Alphaproteobacteria</taxon>
        <taxon>Rhodobacterales</taxon>
        <taxon>Roseobacteraceae</taxon>
        <taxon>Rhodalgimonas</taxon>
    </lineage>
</organism>
<protein>
    <submittedName>
        <fullName evidence="3">Glutamine amidotransferase</fullName>
    </submittedName>
</protein>
<dbReference type="SUPFAM" id="SSF52317">
    <property type="entry name" value="Class I glutamine amidotransferase-like"/>
    <property type="match status" value="1"/>
</dbReference>
<sequence length="688" mass="75309">MSMDILFEPLLPWPILLILGIATALFLVLSLYRGLSGWALRSLAALVLLATLAGPVWQREDREILDDIAILVIDRSSSQSLSDRESLTDAAAAELERKLARLGGIEIRRVEVSNGIDGTSNDSGTRMMTALQQALSEAPLSRISGIFMISDGIVHDMERAPELPAPAHLLLTGHKDDWDRRLFVENAPAYAILGEEFKLTLRVEDQGAVPEGQTSTPLEIAVDGGPPMLFNIPVGEAIELPVSLPHGGRNVLQFTVPEAEGELTSRNNTALVQINGVRDRLRVLLVSGEPHPGGRTWRNLLKSDSSVDLVHFTILRPPDKQDGVPVGELSLIAFPTRELFVEKVNDFDLIVFDRYKRRGLLPSVYMENVRDYVENGGAVLISAGPDFAAAESLFRTPLSDIIPASPTARVIEQGFLPKVTELGERHPVTAGLPTPQGQETWGRWMRQVEVNARSGQTLMSGIDENPLLILDRVGEGRVALLASDHAWLWSRGFEGGGPQLELLRRLAHWMMKEPELEEEALWGEPSGQSLRIIRRSLADTVPPVTLTSPSGNSIELELSQTAPGRFETLFEGDEIGLYRMANGDLESVVGLGPQAPQEFVNTIASSERIKPLIESARGGIVWVEDAIPNVRAVRAERPAAGRNWIGVTPRSAYEVDGITRLSLIPPWLALLVAAMAIVGAWLLEGRRN</sequence>
<feature type="transmembrane region" description="Helical" evidence="1">
    <location>
        <begin position="12"/>
        <end position="31"/>
    </location>
</feature>
<keyword evidence="1" id="KW-0472">Membrane</keyword>
<evidence type="ECO:0000256" key="1">
    <source>
        <dbReference type="SAM" id="Phobius"/>
    </source>
</evidence>
<dbReference type="CDD" id="cd03143">
    <property type="entry name" value="A4_beta-galactosidase_middle_domain"/>
    <property type="match status" value="1"/>
</dbReference>
<keyword evidence="1" id="KW-0812">Transmembrane</keyword>
<dbReference type="PANTHER" id="PTHR37947">
    <property type="entry name" value="BLL2462 PROTEIN"/>
    <property type="match status" value="1"/>
</dbReference>
<feature type="transmembrane region" description="Helical" evidence="1">
    <location>
        <begin position="664"/>
        <end position="683"/>
    </location>
</feature>
<feature type="transmembrane region" description="Helical" evidence="1">
    <location>
        <begin position="38"/>
        <end position="57"/>
    </location>
</feature>
<reference evidence="3" key="1">
    <citation type="submission" date="2022-07" db="EMBL/GenBank/DDBJ databases">
        <authorList>
            <person name="Otstavnykh N."/>
            <person name="Isaeva M."/>
            <person name="Bystritskaya E."/>
        </authorList>
    </citation>
    <scope>NUCLEOTIDE SEQUENCE</scope>
    <source>
        <strain evidence="3">10Alg 79</strain>
    </source>
</reference>
<keyword evidence="3" id="KW-0315">Glutamine amidotransferase</keyword>
<dbReference type="InterPro" id="IPR029062">
    <property type="entry name" value="Class_I_gatase-like"/>
</dbReference>
<feature type="domain" description="DUF7408" evidence="2">
    <location>
        <begin position="344"/>
        <end position="479"/>
    </location>
</feature>
<accession>A0AAJ1U5G3</accession>
<evidence type="ECO:0000313" key="4">
    <source>
        <dbReference type="Proteomes" id="UP001227162"/>
    </source>
</evidence>
<dbReference type="Gene3D" id="3.40.50.880">
    <property type="match status" value="1"/>
</dbReference>
<proteinExistence type="predicted"/>
<gene>
    <name evidence="3" type="ORF">NOI20_07605</name>
</gene>
<keyword evidence="4" id="KW-1185">Reference proteome</keyword>
<dbReference type="Pfam" id="PF24157">
    <property type="entry name" value="DUF7408"/>
    <property type="match status" value="1"/>
</dbReference>
<dbReference type="EMBL" id="JANFFA010000002">
    <property type="protein sequence ID" value="MDQ2093970.1"/>
    <property type="molecule type" value="Genomic_DNA"/>
</dbReference>
<dbReference type="Proteomes" id="UP001227162">
    <property type="component" value="Unassembled WGS sequence"/>
</dbReference>